<dbReference type="GO" id="GO:0009298">
    <property type="term" value="P:GDP-mannose biosynthetic process"/>
    <property type="evidence" value="ECO:0007669"/>
    <property type="project" value="TreeGrafter"/>
</dbReference>
<dbReference type="Pfam" id="PF00483">
    <property type="entry name" value="NTP_transferase"/>
    <property type="match status" value="1"/>
</dbReference>
<proteinExistence type="predicted"/>
<keyword evidence="3" id="KW-0548">Nucleotidyltransferase</keyword>
<keyword evidence="4" id="KW-1185">Reference proteome</keyword>
<protein>
    <submittedName>
        <fullName evidence="3">Mannose-1-phosphate guanylyltransferase/mannose-6-phosphate isomerase</fullName>
    </submittedName>
</protein>
<dbReference type="SUPFAM" id="SSF53448">
    <property type="entry name" value="Nucleotide-diphospho-sugar transferases"/>
    <property type="match status" value="1"/>
</dbReference>
<dbReference type="InterPro" id="IPR029044">
    <property type="entry name" value="Nucleotide-diphossugar_trans"/>
</dbReference>
<dbReference type="EMBL" id="JACIEU010000008">
    <property type="protein sequence ID" value="MBB4148573.1"/>
    <property type="molecule type" value="Genomic_DNA"/>
</dbReference>
<dbReference type="AlphaFoldDB" id="A0A7W6PVA7"/>
<dbReference type="PANTHER" id="PTHR46390">
    <property type="entry name" value="MANNOSE-1-PHOSPHATE GUANYLYLTRANSFERASE"/>
    <property type="match status" value="1"/>
</dbReference>
<comment type="caution">
    <text evidence="3">The sequence shown here is derived from an EMBL/GenBank/DDBJ whole genome shotgun (WGS) entry which is preliminary data.</text>
</comment>
<evidence type="ECO:0000313" key="4">
    <source>
        <dbReference type="Proteomes" id="UP000590524"/>
    </source>
</evidence>
<evidence type="ECO:0000259" key="1">
    <source>
        <dbReference type="Pfam" id="PF00483"/>
    </source>
</evidence>
<sequence length="252" mass="27084">MLVMPSDHVITDVETFHRHLDHARPVAEAGHLVTFGIKPDHPATGYGYIEKGQPINEGHSVFHVSKFVEKPPLAVAEQYLADGRYDWNAGIFLFTAQSFLKELAQHAPSVAEPVARAMANPIQEAGIVRPEAEHFLACANDSIDYAVLEKTDRAAVVAIDVGWSDVGTWDALWAVRARDENENSIQGTAVTLDSSGNLLLAAGGPPIAVLGVTDSIVISTSDVVMVLPRDRSQDVKALVDIFDKAAAGVKSV</sequence>
<evidence type="ECO:0000313" key="3">
    <source>
        <dbReference type="EMBL" id="MBB4148573.1"/>
    </source>
</evidence>
<evidence type="ECO:0000259" key="2">
    <source>
        <dbReference type="Pfam" id="PF22640"/>
    </source>
</evidence>
<dbReference type="Gene3D" id="3.90.550.10">
    <property type="entry name" value="Spore Coat Polysaccharide Biosynthesis Protein SpsA, Chain A"/>
    <property type="match status" value="1"/>
</dbReference>
<dbReference type="GO" id="GO:0004475">
    <property type="term" value="F:mannose-1-phosphate guanylyltransferase (GTP) activity"/>
    <property type="evidence" value="ECO:0007669"/>
    <property type="project" value="TreeGrafter"/>
</dbReference>
<dbReference type="InterPro" id="IPR005835">
    <property type="entry name" value="NTP_transferase_dom"/>
</dbReference>
<name>A0A7W6PVA7_9SPHN</name>
<keyword evidence="3" id="KW-0808">Transferase</keyword>
<dbReference type="SUPFAM" id="SSF159283">
    <property type="entry name" value="Guanosine diphospho-D-mannose pyrophosphorylase/mannose-6-phosphate isomerase linker domain"/>
    <property type="match status" value="1"/>
</dbReference>
<keyword evidence="3" id="KW-0413">Isomerase</keyword>
<accession>A0A7W6PVA7</accession>
<dbReference type="Pfam" id="PF22640">
    <property type="entry name" value="ManC_GMP_beta-helix"/>
    <property type="match status" value="1"/>
</dbReference>
<dbReference type="Proteomes" id="UP000590524">
    <property type="component" value="Unassembled WGS sequence"/>
</dbReference>
<reference evidence="3 4" key="1">
    <citation type="submission" date="2020-08" db="EMBL/GenBank/DDBJ databases">
        <title>Genomic Encyclopedia of Type Strains, Phase IV (KMG-IV): sequencing the most valuable type-strain genomes for metagenomic binning, comparative biology and taxonomic classification.</title>
        <authorList>
            <person name="Goeker M."/>
        </authorList>
    </citation>
    <scope>NUCLEOTIDE SEQUENCE [LARGE SCALE GENOMIC DNA]</scope>
    <source>
        <strain evidence="3 4">DSM 19371</strain>
    </source>
</reference>
<feature type="domain" description="MannoseP isomerase/GMP-like beta-helix" evidence="2">
    <location>
        <begin position="187"/>
        <end position="240"/>
    </location>
</feature>
<feature type="domain" description="Nucleotidyl transferase" evidence="1">
    <location>
        <begin position="1"/>
        <end position="181"/>
    </location>
</feature>
<organism evidence="3 4">
    <name type="scientific">Sphingobium scionense</name>
    <dbReference type="NCBI Taxonomy" id="1404341"/>
    <lineage>
        <taxon>Bacteria</taxon>
        <taxon>Pseudomonadati</taxon>
        <taxon>Pseudomonadota</taxon>
        <taxon>Alphaproteobacteria</taxon>
        <taxon>Sphingomonadales</taxon>
        <taxon>Sphingomonadaceae</taxon>
        <taxon>Sphingobium</taxon>
    </lineage>
</organism>
<dbReference type="GO" id="GO:0016853">
    <property type="term" value="F:isomerase activity"/>
    <property type="evidence" value="ECO:0007669"/>
    <property type="project" value="UniProtKB-KW"/>
</dbReference>
<dbReference type="InterPro" id="IPR051161">
    <property type="entry name" value="Mannose-6P_isomerase_type2"/>
</dbReference>
<dbReference type="PANTHER" id="PTHR46390:SF1">
    <property type="entry name" value="MANNOSE-1-PHOSPHATE GUANYLYLTRANSFERASE"/>
    <property type="match status" value="1"/>
</dbReference>
<gene>
    <name evidence="3" type="ORF">GGQ90_002356</name>
</gene>
<dbReference type="InterPro" id="IPR054566">
    <property type="entry name" value="ManC/GMP-like_b-helix"/>
</dbReference>